<evidence type="ECO:0000313" key="14">
    <source>
        <dbReference type="Ensembl" id="ENSLLEP00000011301.1"/>
    </source>
</evidence>
<keyword evidence="10" id="KW-0325">Glycoprotein</keyword>
<evidence type="ECO:0000256" key="9">
    <source>
        <dbReference type="ARBA" id="ARBA00023136"/>
    </source>
</evidence>
<dbReference type="Ensembl" id="ENSLLET00000011757.1">
    <property type="protein sequence ID" value="ENSLLEP00000011301.1"/>
    <property type="gene ID" value="ENSLLEG00000007124.1"/>
</dbReference>
<dbReference type="SMART" id="SM00112">
    <property type="entry name" value="CA"/>
    <property type="match status" value="6"/>
</dbReference>
<feature type="domain" description="Cadherin" evidence="13">
    <location>
        <begin position="318"/>
        <end position="424"/>
    </location>
</feature>
<dbReference type="PROSITE" id="PS50268">
    <property type="entry name" value="CADHERIN_2"/>
    <property type="match status" value="6"/>
</dbReference>
<dbReference type="PANTHER" id="PTHR24028">
    <property type="entry name" value="CADHERIN-87A"/>
    <property type="match status" value="1"/>
</dbReference>
<sequence length="722" mass="80912">VQEMIYIHYFIILSYSRGFCTWYMIALIKVHDYDSEQNSEVDCQILENVHFELLLSSKSYYRIVTTKAMDRETRSSYNITILATDKGSPPLSSTKTFRMDILDINDNPPVFAKTAYFAYIPENNLPGNSIYNIQAFDLDSGDNAKISYSISSRNIGDAWVFSYVYINTETGVLYVQRSFDYEQHKELQIDITCKDNGSPALSSNTTLVIHIVDQNDNTPQILYPLRENGDSTMDPDIGINSVQTYKLSGNQHFTLSEKTSTDGSTFPELVLEKPLDRETKNTHELILTAMDGGNPIRTGTALLRIVIADVNDNFPMFSQDIYKVSISENTPINTSVICVNATDQDEGINANITYIFDQTPGTNIQAVIFSIHPTKGDIKTKKVLDFETTKNYEMSVQAKDGGGLVTHAKVLIEILDENDNAPEISITLLSSPIPEDSAPGTLIALIKVHDYDSEQNGEVDCRILENVPFDLLPSSKNYYKIVTAMAMDRETNAFYILYAQKSFDYEQHKEYHMQVTAKDSGSPSLSSNTTLIVYIVDLNDNVPNILYPARETDDSALFEMVPFASKEGSLITKVVAVDADSGHNAWLSYHFTQISEPSYFSISQHTGEIWTSHTFQEMDMLKQTAVVLVDNGVPSLSATVTLSFLVGENFLELVPKLFNQFSDEESKSNVQMYLVIALVIISLFFVATIMLTVISKCKEAKPPPDFGCSTPTKRPQYIIHVI</sequence>
<feature type="transmembrane region" description="Helical" evidence="12">
    <location>
        <begin position="672"/>
        <end position="694"/>
    </location>
</feature>
<keyword evidence="8 12" id="KW-1133">Transmembrane helix</keyword>
<dbReference type="GO" id="GO:0007156">
    <property type="term" value="P:homophilic cell adhesion via plasma membrane adhesion molecules"/>
    <property type="evidence" value="ECO:0007669"/>
    <property type="project" value="InterPro"/>
</dbReference>
<evidence type="ECO:0000259" key="13">
    <source>
        <dbReference type="PROSITE" id="PS50268"/>
    </source>
</evidence>
<dbReference type="FunFam" id="2.60.40.60:FF:000003">
    <property type="entry name" value="Protocadherin alpha 2"/>
    <property type="match status" value="1"/>
</dbReference>
<dbReference type="PANTHER" id="PTHR24028:SF73">
    <property type="entry name" value="PROTOCADHERIN GAMMA-B3-RELATED"/>
    <property type="match status" value="1"/>
</dbReference>
<accession>A0A8C5M9E0</accession>
<comment type="subcellular location">
    <subcellularLocation>
        <location evidence="1">Cell membrane</location>
        <topology evidence="1">Single-pass type I membrane protein</topology>
    </subcellularLocation>
</comment>
<evidence type="ECO:0000256" key="2">
    <source>
        <dbReference type="ARBA" id="ARBA00022475"/>
    </source>
</evidence>
<dbReference type="GO" id="GO:0005886">
    <property type="term" value="C:plasma membrane"/>
    <property type="evidence" value="ECO:0007669"/>
    <property type="project" value="UniProtKB-SubCell"/>
</dbReference>
<dbReference type="Proteomes" id="UP000694569">
    <property type="component" value="Unplaced"/>
</dbReference>
<evidence type="ECO:0000256" key="5">
    <source>
        <dbReference type="ARBA" id="ARBA00022737"/>
    </source>
</evidence>
<evidence type="ECO:0000256" key="3">
    <source>
        <dbReference type="ARBA" id="ARBA00022692"/>
    </source>
</evidence>
<evidence type="ECO:0000256" key="8">
    <source>
        <dbReference type="ARBA" id="ARBA00022989"/>
    </source>
</evidence>
<feature type="domain" description="Cadherin" evidence="13">
    <location>
        <begin position="112"/>
        <end position="221"/>
    </location>
</feature>
<feature type="domain" description="Cadherin" evidence="13">
    <location>
        <begin position="425"/>
        <end position="545"/>
    </location>
</feature>
<keyword evidence="7" id="KW-0130">Cell adhesion</keyword>
<dbReference type="SUPFAM" id="SSF49313">
    <property type="entry name" value="Cadherin-like"/>
    <property type="match status" value="6"/>
</dbReference>
<evidence type="ECO:0000256" key="7">
    <source>
        <dbReference type="ARBA" id="ARBA00022889"/>
    </source>
</evidence>
<keyword evidence="4" id="KW-0732">Signal</keyword>
<feature type="domain" description="Cadherin" evidence="13">
    <location>
        <begin position="25"/>
        <end position="111"/>
    </location>
</feature>
<reference evidence="14" key="1">
    <citation type="submission" date="2025-08" db="UniProtKB">
        <authorList>
            <consortium name="Ensembl"/>
        </authorList>
    </citation>
    <scope>IDENTIFICATION</scope>
</reference>
<evidence type="ECO:0000256" key="4">
    <source>
        <dbReference type="ARBA" id="ARBA00022729"/>
    </source>
</evidence>
<evidence type="ECO:0000256" key="12">
    <source>
        <dbReference type="SAM" id="Phobius"/>
    </source>
</evidence>
<keyword evidence="2" id="KW-1003">Cell membrane</keyword>
<dbReference type="FunFam" id="2.60.40.60:FF:000002">
    <property type="entry name" value="Protocadherin alpha 2"/>
    <property type="match status" value="1"/>
</dbReference>
<feature type="domain" description="Cadherin" evidence="13">
    <location>
        <begin position="568"/>
        <end position="657"/>
    </location>
</feature>
<dbReference type="InterPro" id="IPR015919">
    <property type="entry name" value="Cadherin-like_sf"/>
</dbReference>
<protein>
    <recommendedName>
        <fullName evidence="13">Cadherin domain-containing protein</fullName>
    </recommendedName>
</protein>
<organism evidence="14 15">
    <name type="scientific">Leptobrachium leishanense</name>
    <name type="common">Leishan spiny toad</name>
    <dbReference type="NCBI Taxonomy" id="445787"/>
    <lineage>
        <taxon>Eukaryota</taxon>
        <taxon>Metazoa</taxon>
        <taxon>Chordata</taxon>
        <taxon>Craniata</taxon>
        <taxon>Vertebrata</taxon>
        <taxon>Euteleostomi</taxon>
        <taxon>Amphibia</taxon>
        <taxon>Batrachia</taxon>
        <taxon>Anura</taxon>
        <taxon>Pelobatoidea</taxon>
        <taxon>Megophryidae</taxon>
        <taxon>Leptobrachium</taxon>
    </lineage>
</organism>
<dbReference type="InterPro" id="IPR002126">
    <property type="entry name" value="Cadherin-like_dom"/>
</dbReference>
<dbReference type="FunFam" id="2.60.40.60:FF:000001">
    <property type="entry name" value="Protocadherin alpha 2"/>
    <property type="match status" value="1"/>
</dbReference>
<dbReference type="PROSITE" id="PS00232">
    <property type="entry name" value="CADHERIN_1"/>
    <property type="match status" value="3"/>
</dbReference>
<evidence type="ECO:0000256" key="6">
    <source>
        <dbReference type="ARBA" id="ARBA00022837"/>
    </source>
</evidence>
<dbReference type="FunFam" id="2.60.40.60:FF:000007">
    <property type="entry name" value="Protocadherin alpha 2"/>
    <property type="match status" value="1"/>
</dbReference>
<dbReference type="Gene3D" id="2.60.40.60">
    <property type="entry name" value="Cadherins"/>
    <property type="match status" value="6"/>
</dbReference>
<keyword evidence="9 12" id="KW-0472">Membrane</keyword>
<dbReference type="GeneTree" id="ENSGT00940000156683"/>
<evidence type="ECO:0000256" key="11">
    <source>
        <dbReference type="PROSITE-ProRule" id="PRU00043"/>
    </source>
</evidence>
<reference evidence="14" key="2">
    <citation type="submission" date="2025-09" db="UniProtKB">
        <authorList>
            <consortium name="Ensembl"/>
        </authorList>
    </citation>
    <scope>IDENTIFICATION</scope>
</reference>
<keyword evidence="5" id="KW-0677">Repeat</keyword>
<keyword evidence="15" id="KW-1185">Reference proteome</keyword>
<name>A0A8C5M9E0_9ANUR</name>
<evidence type="ECO:0000256" key="1">
    <source>
        <dbReference type="ARBA" id="ARBA00004251"/>
    </source>
</evidence>
<feature type="domain" description="Cadherin" evidence="13">
    <location>
        <begin position="231"/>
        <end position="317"/>
    </location>
</feature>
<dbReference type="InterPro" id="IPR050174">
    <property type="entry name" value="Protocadherin/Cadherin-CA"/>
</dbReference>
<dbReference type="AlphaFoldDB" id="A0A8C5M9E0"/>
<dbReference type="CDD" id="cd11304">
    <property type="entry name" value="Cadherin_repeat"/>
    <property type="match status" value="6"/>
</dbReference>
<dbReference type="Pfam" id="PF00028">
    <property type="entry name" value="Cadherin"/>
    <property type="match status" value="5"/>
</dbReference>
<dbReference type="FunFam" id="2.60.40.60:FF:000004">
    <property type="entry name" value="Protocadherin 1 gamma 2"/>
    <property type="match status" value="1"/>
</dbReference>
<keyword evidence="3 12" id="KW-0812">Transmembrane</keyword>
<proteinExistence type="predicted"/>
<evidence type="ECO:0000313" key="15">
    <source>
        <dbReference type="Proteomes" id="UP000694569"/>
    </source>
</evidence>
<dbReference type="FunFam" id="2.60.40.60:FF:000092">
    <property type="entry name" value="Protocadherin 8"/>
    <property type="match status" value="1"/>
</dbReference>
<dbReference type="InterPro" id="IPR020894">
    <property type="entry name" value="Cadherin_CS"/>
</dbReference>
<keyword evidence="6 11" id="KW-0106">Calcium</keyword>
<evidence type="ECO:0000256" key="10">
    <source>
        <dbReference type="ARBA" id="ARBA00023180"/>
    </source>
</evidence>
<dbReference type="PRINTS" id="PR00205">
    <property type="entry name" value="CADHERIN"/>
</dbReference>
<dbReference type="GO" id="GO:0005509">
    <property type="term" value="F:calcium ion binding"/>
    <property type="evidence" value="ECO:0007669"/>
    <property type="project" value="UniProtKB-UniRule"/>
</dbReference>